<sequence length="40" mass="4746">MLPVQDTKCRVILRAHMKLRMIIKNGYKKARVYIPGLYIN</sequence>
<dbReference type="Proteomes" id="UP000186953">
    <property type="component" value="Unassembled WGS sequence"/>
</dbReference>
<evidence type="ECO:0000313" key="2">
    <source>
        <dbReference type="Proteomes" id="UP000186953"/>
    </source>
</evidence>
<proteinExistence type="predicted"/>
<name>A0A1N6SJS0_9FLAO</name>
<dbReference type="EMBL" id="FTMA01000001">
    <property type="protein sequence ID" value="SIQ41341.1"/>
    <property type="molecule type" value="Genomic_DNA"/>
</dbReference>
<evidence type="ECO:0000313" key="1">
    <source>
        <dbReference type="EMBL" id="SIQ41341.1"/>
    </source>
</evidence>
<dbReference type="AlphaFoldDB" id="A0A1N6SJS0"/>
<keyword evidence="2" id="KW-1185">Reference proteome</keyword>
<protein>
    <submittedName>
        <fullName evidence="1">Uncharacterized protein</fullName>
    </submittedName>
</protein>
<organism evidence="1 2">
    <name type="scientific">Maribacter ulvicola</name>
    <dbReference type="NCBI Taxonomy" id="228959"/>
    <lineage>
        <taxon>Bacteria</taxon>
        <taxon>Pseudomonadati</taxon>
        <taxon>Bacteroidota</taxon>
        <taxon>Flavobacteriia</taxon>
        <taxon>Flavobacteriales</taxon>
        <taxon>Flavobacteriaceae</taxon>
        <taxon>Maribacter</taxon>
    </lineage>
</organism>
<dbReference type="STRING" id="228959.SAMN05421797_1011695"/>
<accession>A0A1N6SJS0</accession>
<gene>
    <name evidence="1" type="ORF">SAMN05421797_1011695</name>
</gene>
<reference evidence="2" key="1">
    <citation type="submission" date="2017-01" db="EMBL/GenBank/DDBJ databases">
        <authorList>
            <person name="Varghese N."/>
            <person name="Submissions S."/>
        </authorList>
    </citation>
    <scope>NUCLEOTIDE SEQUENCE [LARGE SCALE GENOMIC DNA]</scope>
    <source>
        <strain evidence="2">DSM 15366</strain>
    </source>
</reference>